<reference evidence="11 12" key="1">
    <citation type="journal article" date="2016" name="Nat. Commun.">
        <title>Thousands of microbial genomes shed light on interconnected biogeochemical processes in an aquifer system.</title>
        <authorList>
            <person name="Anantharaman K."/>
            <person name="Brown C.T."/>
            <person name="Hug L.A."/>
            <person name="Sharon I."/>
            <person name="Castelle C.J."/>
            <person name="Probst A.J."/>
            <person name="Thomas B.C."/>
            <person name="Singh A."/>
            <person name="Wilkins M.J."/>
            <person name="Karaoz U."/>
            <person name="Brodie E.L."/>
            <person name="Williams K.H."/>
            <person name="Hubbard S.S."/>
            <person name="Banfield J.F."/>
        </authorList>
    </citation>
    <scope>NUCLEOTIDE SEQUENCE [LARGE SCALE GENOMIC DNA]</scope>
</reference>
<feature type="domain" description="ABC transmembrane type-2" evidence="10">
    <location>
        <begin position="33"/>
        <end position="249"/>
    </location>
</feature>
<evidence type="ECO:0000256" key="9">
    <source>
        <dbReference type="RuleBase" id="RU361157"/>
    </source>
</evidence>
<comment type="subcellular location">
    <subcellularLocation>
        <location evidence="1">Cell inner membrane</location>
        <topology evidence="1">Multi-pass membrane protein</topology>
    </subcellularLocation>
    <subcellularLocation>
        <location evidence="9">Cell membrane</location>
        <topology evidence="9">Multi-pass membrane protein</topology>
    </subcellularLocation>
</comment>
<dbReference type="Pfam" id="PF01061">
    <property type="entry name" value="ABC2_membrane"/>
    <property type="match status" value="1"/>
</dbReference>
<accession>A0A1G1VKY7</accession>
<dbReference type="AlphaFoldDB" id="A0A1G1VKY7"/>
<feature type="transmembrane region" description="Helical" evidence="9">
    <location>
        <begin position="136"/>
        <end position="157"/>
    </location>
</feature>
<dbReference type="PRINTS" id="PR00164">
    <property type="entry name" value="ABC2TRNSPORT"/>
</dbReference>
<dbReference type="EMBL" id="MHCI01000020">
    <property type="protein sequence ID" value="OGY16032.1"/>
    <property type="molecule type" value="Genomic_DNA"/>
</dbReference>
<evidence type="ECO:0000256" key="8">
    <source>
        <dbReference type="ARBA" id="ARBA00023136"/>
    </source>
</evidence>
<keyword evidence="6 9" id="KW-0812">Transmembrane</keyword>
<evidence type="ECO:0000256" key="7">
    <source>
        <dbReference type="ARBA" id="ARBA00022989"/>
    </source>
</evidence>
<keyword evidence="3 9" id="KW-0813">Transport</keyword>
<evidence type="ECO:0000313" key="12">
    <source>
        <dbReference type="Proteomes" id="UP000179069"/>
    </source>
</evidence>
<feature type="transmembrane region" description="Helical" evidence="9">
    <location>
        <begin position="103"/>
        <end position="130"/>
    </location>
</feature>
<feature type="transmembrane region" description="Helical" evidence="9">
    <location>
        <begin position="226"/>
        <end position="246"/>
    </location>
</feature>
<dbReference type="InterPro" id="IPR047817">
    <property type="entry name" value="ABC2_TM_bact-type"/>
</dbReference>
<keyword evidence="4 9" id="KW-1003">Cell membrane</keyword>
<dbReference type="PROSITE" id="PS51012">
    <property type="entry name" value="ABC_TM2"/>
    <property type="match status" value="1"/>
</dbReference>
<evidence type="ECO:0000256" key="4">
    <source>
        <dbReference type="ARBA" id="ARBA00022475"/>
    </source>
</evidence>
<evidence type="ECO:0000313" key="11">
    <source>
        <dbReference type="EMBL" id="OGY16032.1"/>
    </source>
</evidence>
<dbReference type="PANTHER" id="PTHR30413:SF8">
    <property type="entry name" value="TRANSPORT PERMEASE PROTEIN"/>
    <property type="match status" value="1"/>
</dbReference>
<keyword evidence="8 9" id="KW-0472">Membrane</keyword>
<comment type="similarity">
    <text evidence="2 9">Belongs to the ABC-2 integral membrane protein family.</text>
</comment>
<proteinExistence type="inferred from homology"/>
<feature type="transmembrane region" description="Helical" evidence="9">
    <location>
        <begin position="169"/>
        <end position="188"/>
    </location>
</feature>
<dbReference type="PANTHER" id="PTHR30413">
    <property type="entry name" value="INNER MEMBRANE TRANSPORT PERMEASE"/>
    <property type="match status" value="1"/>
</dbReference>
<evidence type="ECO:0000256" key="3">
    <source>
        <dbReference type="ARBA" id="ARBA00022448"/>
    </source>
</evidence>
<name>A0A1G1VKY7_9BACT</name>
<feature type="transmembrane region" description="Helical" evidence="9">
    <location>
        <begin position="200"/>
        <end position="219"/>
    </location>
</feature>
<evidence type="ECO:0000259" key="10">
    <source>
        <dbReference type="PROSITE" id="PS51012"/>
    </source>
</evidence>
<evidence type="ECO:0000256" key="2">
    <source>
        <dbReference type="ARBA" id="ARBA00007783"/>
    </source>
</evidence>
<dbReference type="GO" id="GO:0140359">
    <property type="term" value="F:ABC-type transporter activity"/>
    <property type="evidence" value="ECO:0007669"/>
    <property type="project" value="InterPro"/>
</dbReference>
<dbReference type="GO" id="GO:0043190">
    <property type="term" value="C:ATP-binding cassette (ABC) transporter complex"/>
    <property type="evidence" value="ECO:0007669"/>
    <property type="project" value="InterPro"/>
</dbReference>
<dbReference type="GO" id="GO:0015920">
    <property type="term" value="P:lipopolysaccharide transport"/>
    <property type="evidence" value="ECO:0007669"/>
    <property type="project" value="TreeGrafter"/>
</dbReference>
<sequence length="257" mass="30021">MMPKYRKALKHYFDFLWAMTEKEIKVRYKRAVFGFLWIILNPLLQMLIIGIVFSYFIKIENYFLFLFGGLLLWQFFSLSLQKATPSFVYERSLIQKAKFRKEVIPASIILSNYFNLLISIAMLILFLLLTEQLNDIRIWLLIPALIWILMFTIGLSLLTSSLNVRYRDVAFFVQTALILLFYATPILYSLDLVPQQVLLLYYLNPLSSIFVLSQIAITGKGQVAPSLLVSNMLISISLITLGLVVYRKNHRHFVDWL</sequence>
<evidence type="ECO:0000256" key="5">
    <source>
        <dbReference type="ARBA" id="ARBA00022519"/>
    </source>
</evidence>
<dbReference type="InterPro" id="IPR000412">
    <property type="entry name" value="ABC_2_transport"/>
</dbReference>
<dbReference type="Proteomes" id="UP000179069">
    <property type="component" value="Unassembled WGS sequence"/>
</dbReference>
<gene>
    <name evidence="11" type="ORF">A2785_02585</name>
</gene>
<keyword evidence="5" id="KW-0997">Cell inner membrane</keyword>
<evidence type="ECO:0000256" key="6">
    <source>
        <dbReference type="ARBA" id="ARBA00022692"/>
    </source>
</evidence>
<dbReference type="InterPro" id="IPR013525">
    <property type="entry name" value="ABC2_TM"/>
</dbReference>
<comment type="caution">
    <text evidence="11">The sequence shown here is derived from an EMBL/GenBank/DDBJ whole genome shotgun (WGS) entry which is preliminary data.</text>
</comment>
<feature type="transmembrane region" description="Helical" evidence="9">
    <location>
        <begin position="32"/>
        <end position="56"/>
    </location>
</feature>
<organism evidence="11 12">
    <name type="scientific">Candidatus Chisholmbacteria bacterium RIFCSPHIGHO2_01_FULL_49_18</name>
    <dbReference type="NCBI Taxonomy" id="1797590"/>
    <lineage>
        <taxon>Bacteria</taxon>
        <taxon>Candidatus Chisholmiibacteriota</taxon>
    </lineage>
</organism>
<evidence type="ECO:0000256" key="1">
    <source>
        <dbReference type="ARBA" id="ARBA00004429"/>
    </source>
</evidence>
<protein>
    <recommendedName>
        <fullName evidence="9">Transport permease protein</fullName>
    </recommendedName>
</protein>
<keyword evidence="7 9" id="KW-1133">Transmembrane helix</keyword>